<evidence type="ECO:0000256" key="2">
    <source>
        <dbReference type="SAM" id="Phobius"/>
    </source>
</evidence>
<gene>
    <name evidence="5" type="ORF">DV733_07695</name>
</gene>
<feature type="transmembrane region" description="Helical" evidence="2">
    <location>
        <begin position="60"/>
        <end position="79"/>
    </location>
</feature>
<dbReference type="GeneID" id="39847738"/>
<sequence>MTSLTDVYEGRTAANSRRRSLGTALFVLGAWLVVAGIVVATTSLAESLGLGMFGSRKVAGTLAGLGVPAALLGAFAVMPAGRATRAAAVVGASVAVFGVALFWHAYPYEWIGATGAGPGLTLATTVVYFLGTITTAWCLFVGVATFQTRKDPGGSARMEVTEQGRIRLVEEAASTRGLGGIGFFGSDPDGEVETQTNRDSSASGHSHRADQSAARSQPASDGGAAAATPAASESDDDAFLDAVTVRGQPDQYCGNCEHFSYVRTDEGIAPYCGLDQQYMDDMDACEDWRSNV</sequence>
<feature type="transmembrane region" description="Helical" evidence="2">
    <location>
        <begin position="21"/>
        <end position="40"/>
    </location>
</feature>
<feature type="domain" description="Cell division protein A C-terminal" evidence="4">
    <location>
        <begin position="250"/>
        <end position="291"/>
    </location>
</feature>
<keyword evidence="6" id="KW-1185">Reference proteome</keyword>
<feature type="transmembrane region" description="Helical" evidence="2">
    <location>
        <begin position="126"/>
        <end position="146"/>
    </location>
</feature>
<keyword evidence="2" id="KW-0812">Transmembrane</keyword>
<feature type="transmembrane region" description="Helical" evidence="2">
    <location>
        <begin position="86"/>
        <end position="106"/>
    </location>
</feature>
<dbReference type="InterPro" id="IPR055564">
    <property type="entry name" value="CdpA_C"/>
</dbReference>
<evidence type="ECO:0000259" key="3">
    <source>
        <dbReference type="Pfam" id="PF23600"/>
    </source>
</evidence>
<dbReference type="EMBL" id="CP031310">
    <property type="protein sequence ID" value="QCC51129.1"/>
    <property type="molecule type" value="Genomic_DNA"/>
</dbReference>
<evidence type="ECO:0000259" key="4">
    <source>
        <dbReference type="Pfam" id="PF23601"/>
    </source>
</evidence>
<dbReference type="RefSeq" id="WP_049995257.1">
    <property type="nucleotide sequence ID" value="NZ_CP031310.1"/>
</dbReference>
<dbReference type="Pfam" id="PF23600">
    <property type="entry name" value="CdpA_N"/>
    <property type="match status" value="1"/>
</dbReference>
<dbReference type="InterPro" id="IPR055563">
    <property type="entry name" value="CdpA_N"/>
</dbReference>
<evidence type="ECO:0000313" key="5">
    <source>
        <dbReference type="EMBL" id="QCC51129.1"/>
    </source>
</evidence>
<dbReference type="KEGG" id="hsn:DV733_07695"/>
<reference evidence="5 6" key="1">
    <citation type="journal article" date="2019" name="Nat. Commun.">
        <title>A new type of DNA phosphorothioation-based antiviral system in archaea.</title>
        <authorList>
            <person name="Xiong L."/>
            <person name="Liu S."/>
            <person name="Chen S."/>
            <person name="Xiao Y."/>
            <person name="Zhu B."/>
            <person name="Gao Y."/>
            <person name="Zhang Y."/>
            <person name="Chen B."/>
            <person name="Luo J."/>
            <person name="Deng Z."/>
            <person name="Chen X."/>
            <person name="Wang L."/>
            <person name="Chen S."/>
        </authorList>
    </citation>
    <scope>NUCLEOTIDE SEQUENCE [LARGE SCALE GENOMIC DNA]</scope>
    <source>
        <strain evidence="5 6">CBA1105</strain>
    </source>
</reference>
<keyword evidence="2" id="KW-1133">Transmembrane helix</keyword>
<name>A0A4D6HB13_9EURY</name>
<evidence type="ECO:0000313" key="6">
    <source>
        <dbReference type="Proteomes" id="UP000296706"/>
    </source>
</evidence>
<keyword evidence="2" id="KW-0472">Membrane</keyword>
<dbReference type="Pfam" id="PF23601">
    <property type="entry name" value="CdpA_C"/>
    <property type="match status" value="1"/>
</dbReference>
<dbReference type="OrthoDB" id="235883at2157"/>
<dbReference type="Proteomes" id="UP000296706">
    <property type="component" value="Chromosome"/>
</dbReference>
<feature type="compositionally biased region" description="Low complexity" evidence="1">
    <location>
        <begin position="216"/>
        <end position="232"/>
    </location>
</feature>
<feature type="compositionally biased region" description="Polar residues" evidence="1">
    <location>
        <begin position="193"/>
        <end position="204"/>
    </location>
</feature>
<protein>
    <submittedName>
        <fullName evidence="5">Uncharacterized protein</fullName>
    </submittedName>
</protein>
<proteinExistence type="predicted"/>
<evidence type="ECO:0000256" key="1">
    <source>
        <dbReference type="SAM" id="MobiDB-lite"/>
    </source>
</evidence>
<feature type="region of interest" description="Disordered" evidence="1">
    <location>
        <begin position="179"/>
        <end position="235"/>
    </location>
</feature>
<dbReference type="AlphaFoldDB" id="A0A4D6HB13"/>
<organism evidence="5 6">
    <name type="scientific">Halapricum salinum</name>
    <dbReference type="NCBI Taxonomy" id="1457250"/>
    <lineage>
        <taxon>Archaea</taxon>
        <taxon>Methanobacteriati</taxon>
        <taxon>Methanobacteriota</taxon>
        <taxon>Stenosarchaea group</taxon>
        <taxon>Halobacteria</taxon>
        <taxon>Halobacteriales</taxon>
        <taxon>Haloarculaceae</taxon>
        <taxon>Halapricum</taxon>
    </lineage>
</organism>
<accession>A0A4D6HB13</accession>
<feature type="domain" description="Cell division protein A N-terminal" evidence="3">
    <location>
        <begin position="2"/>
        <end position="152"/>
    </location>
</feature>
<dbReference type="STRING" id="1457250.GCA_000755225_01369"/>